<evidence type="ECO:0000313" key="2">
    <source>
        <dbReference type="Proteomes" id="UP001140510"/>
    </source>
</evidence>
<dbReference type="EMBL" id="JAPEVA010000053">
    <property type="protein sequence ID" value="KAJ4403258.1"/>
    <property type="molecule type" value="Genomic_DNA"/>
</dbReference>
<comment type="caution">
    <text evidence="1">The sequence shown here is derived from an EMBL/GenBank/DDBJ whole genome shotgun (WGS) entry which is preliminary data.</text>
</comment>
<accession>A0A9W9D628</accession>
<organism evidence="1 2">
    <name type="scientific">Didymella pomorum</name>
    <dbReference type="NCBI Taxonomy" id="749634"/>
    <lineage>
        <taxon>Eukaryota</taxon>
        <taxon>Fungi</taxon>
        <taxon>Dikarya</taxon>
        <taxon>Ascomycota</taxon>
        <taxon>Pezizomycotina</taxon>
        <taxon>Dothideomycetes</taxon>
        <taxon>Pleosporomycetidae</taxon>
        <taxon>Pleosporales</taxon>
        <taxon>Pleosporineae</taxon>
        <taxon>Didymellaceae</taxon>
        <taxon>Didymella</taxon>
    </lineage>
</organism>
<dbReference type="Proteomes" id="UP001140510">
    <property type="component" value="Unassembled WGS sequence"/>
</dbReference>
<gene>
    <name evidence="1" type="ORF">N0V91_006661</name>
</gene>
<dbReference type="AlphaFoldDB" id="A0A9W9D628"/>
<dbReference type="OrthoDB" id="3788994at2759"/>
<name>A0A9W9D628_9PLEO</name>
<proteinExistence type="predicted"/>
<reference evidence="1" key="1">
    <citation type="submission" date="2022-10" db="EMBL/GenBank/DDBJ databases">
        <title>Tapping the CABI collections for fungal endophytes: first genome assemblies for Collariella, Neodidymelliopsis, Ascochyta clinopodiicola, Didymella pomorum, Didymosphaeria variabile, Neocosmospora piperis and Neocucurbitaria cava.</title>
        <authorList>
            <person name="Hill R."/>
        </authorList>
    </citation>
    <scope>NUCLEOTIDE SEQUENCE</scope>
    <source>
        <strain evidence="1">IMI 355091</strain>
    </source>
</reference>
<evidence type="ECO:0000313" key="1">
    <source>
        <dbReference type="EMBL" id="KAJ4403258.1"/>
    </source>
</evidence>
<keyword evidence="2" id="KW-1185">Reference proteome</keyword>
<sequence>MNDMEPHVQEMLDHDPHWAQAVPFSSAPALDNAEIKVYIGRKVKRRMEEKVNDIVDITIVARMQG</sequence>
<protein>
    <submittedName>
        <fullName evidence="1">Uncharacterized protein</fullName>
    </submittedName>
</protein>